<name>A0A4U9ERA5_GIBZA</name>
<gene>
    <name evidence="1" type="ORF">FUG_LOCUS580850</name>
</gene>
<proteinExistence type="predicted"/>
<dbReference type="EMBL" id="CAAKMV010000207">
    <property type="protein sequence ID" value="VIO64878.1"/>
    <property type="molecule type" value="Genomic_DNA"/>
</dbReference>
<accession>A0A4U9ERA5</accession>
<dbReference type="AlphaFoldDB" id="A0A4U9ERA5"/>
<sequence length="408" mass="45712">MNDLVTTSTMTVDYETIDPDGDTWIIISYPTVSPDGTDESITTDDPVAVEKAATVGESVAEGPGGVHDHPMAPATHETTNCQEGNDPGAELWIEVSRKHLSVASRRARIMFQGDYLETQRSEIDGHYYWNMEALFQPEALLIVLRIIHAQNQDVPQYVSFEMFAQIATVVDDLQCYEAISFSAKSWMSQLSGSIPHHLCDDLIRWIVVVSVFGLNDYLECAKHVAMVESTGPIDSLGLPILSSIIDKIEEKRQGHLKNLTDRLHASLTEISSGKHCDVPQCVYVMGGTMKKHMDDMRLLSPHPERPFQDLSLTSALEALRRLDSPPLYLPWDSSMLYTGPPQEMFMPDPDQRVWVLQGGYPYQQSPLFGEGRPTVTDTPKQIKAHPCRLQPFLQPVIRELEETISPHV</sequence>
<reference evidence="1" key="1">
    <citation type="submission" date="2019-04" db="EMBL/GenBank/DDBJ databases">
        <authorList>
            <person name="Melise S."/>
            <person name="Noan J."/>
            <person name="Okalmin O."/>
        </authorList>
    </citation>
    <scope>NUCLEOTIDE SEQUENCE</scope>
    <source>
        <strain evidence="1">FN9</strain>
    </source>
</reference>
<organism evidence="1">
    <name type="scientific">Gibberella zeae</name>
    <name type="common">Wheat head blight fungus</name>
    <name type="synonym">Fusarium graminearum</name>
    <dbReference type="NCBI Taxonomy" id="5518"/>
    <lineage>
        <taxon>Eukaryota</taxon>
        <taxon>Fungi</taxon>
        <taxon>Dikarya</taxon>
        <taxon>Ascomycota</taxon>
        <taxon>Pezizomycotina</taxon>
        <taxon>Sordariomycetes</taxon>
        <taxon>Hypocreomycetidae</taxon>
        <taxon>Hypocreales</taxon>
        <taxon>Nectriaceae</taxon>
        <taxon>Fusarium</taxon>
    </lineage>
</organism>
<protein>
    <submittedName>
        <fullName evidence="1">Uncharacterized protein</fullName>
    </submittedName>
</protein>
<evidence type="ECO:0000313" key="1">
    <source>
        <dbReference type="EMBL" id="VIO64878.1"/>
    </source>
</evidence>